<keyword evidence="2" id="KW-0472">Membrane</keyword>
<evidence type="ECO:0000256" key="1">
    <source>
        <dbReference type="ARBA" id="ARBA00022729"/>
    </source>
</evidence>
<dbReference type="Pfam" id="PF07593">
    <property type="entry name" value="UnbV_ASPIC"/>
    <property type="match status" value="1"/>
</dbReference>
<proteinExistence type="predicted"/>
<evidence type="ECO:0000259" key="3">
    <source>
        <dbReference type="Pfam" id="PF07593"/>
    </source>
</evidence>
<organism evidence="4 5">
    <name type="scientific">Maioricimonas rarisocia</name>
    <dbReference type="NCBI Taxonomy" id="2528026"/>
    <lineage>
        <taxon>Bacteria</taxon>
        <taxon>Pseudomonadati</taxon>
        <taxon>Planctomycetota</taxon>
        <taxon>Planctomycetia</taxon>
        <taxon>Planctomycetales</taxon>
        <taxon>Planctomycetaceae</taxon>
        <taxon>Maioricimonas</taxon>
    </lineage>
</organism>
<evidence type="ECO:0000256" key="2">
    <source>
        <dbReference type="SAM" id="Phobius"/>
    </source>
</evidence>
<dbReference type="RefSeq" id="WP_145370569.1">
    <property type="nucleotide sequence ID" value="NZ_CP036275.1"/>
</dbReference>
<reference evidence="4 5" key="1">
    <citation type="submission" date="2019-02" db="EMBL/GenBank/DDBJ databases">
        <title>Deep-cultivation of Planctomycetes and their phenomic and genomic characterization uncovers novel biology.</title>
        <authorList>
            <person name="Wiegand S."/>
            <person name="Jogler M."/>
            <person name="Boedeker C."/>
            <person name="Pinto D."/>
            <person name="Vollmers J."/>
            <person name="Rivas-Marin E."/>
            <person name="Kohn T."/>
            <person name="Peeters S.H."/>
            <person name="Heuer A."/>
            <person name="Rast P."/>
            <person name="Oberbeckmann S."/>
            <person name="Bunk B."/>
            <person name="Jeske O."/>
            <person name="Meyerdierks A."/>
            <person name="Storesund J.E."/>
            <person name="Kallscheuer N."/>
            <person name="Luecker S."/>
            <person name="Lage O.M."/>
            <person name="Pohl T."/>
            <person name="Merkel B.J."/>
            <person name="Hornburger P."/>
            <person name="Mueller R.-W."/>
            <person name="Bruemmer F."/>
            <person name="Labrenz M."/>
            <person name="Spormann A.M."/>
            <person name="Op den Camp H."/>
            <person name="Overmann J."/>
            <person name="Amann R."/>
            <person name="Jetten M.S.M."/>
            <person name="Mascher T."/>
            <person name="Medema M.H."/>
            <person name="Devos D.P."/>
            <person name="Kaster A.-K."/>
            <person name="Ovreas L."/>
            <person name="Rohde M."/>
            <person name="Galperin M.Y."/>
            <person name="Jogler C."/>
        </authorList>
    </citation>
    <scope>NUCLEOTIDE SEQUENCE [LARGE SCALE GENOMIC DNA]</scope>
    <source>
        <strain evidence="4 5">Mal4</strain>
    </source>
</reference>
<dbReference type="InterPro" id="IPR027039">
    <property type="entry name" value="Crtac1"/>
</dbReference>
<keyword evidence="1" id="KW-0732">Signal</keyword>
<keyword evidence="2" id="KW-1133">Transmembrane helix</keyword>
<dbReference type="Gene3D" id="2.130.10.130">
    <property type="entry name" value="Integrin alpha, N-terminal"/>
    <property type="match status" value="1"/>
</dbReference>
<dbReference type="OrthoDB" id="5287961at2"/>
<dbReference type="InterPro" id="IPR028994">
    <property type="entry name" value="Integrin_alpha_N"/>
</dbReference>
<dbReference type="AlphaFoldDB" id="A0A517ZA72"/>
<feature type="transmembrane region" description="Helical" evidence="2">
    <location>
        <begin position="30"/>
        <end position="52"/>
    </location>
</feature>
<accession>A0A517ZA72</accession>
<evidence type="ECO:0000313" key="5">
    <source>
        <dbReference type="Proteomes" id="UP000320496"/>
    </source>
</evidence>
<dbReference type="InterPro" id="IPR011519">
    <property type="entry name" value="UnbV_ASPIC"/>
</dbReference>
<dbReference type="SUPFAM" id="SSF69318">
    <property type="entry name" value="Integrin alpha N-terminal domain"/>
    <property type="match status" value="1"/>
</dbReference>
<sequence length="630" mass="68154">MSNKKASPERTTAPELEEELERDDAIIGVALKYSAVALLLIGSAAAGAWWWLRPDGSVDVTEAAPIELPETRVLPKVELPSIPFTDVTESAGIRFVHENGAYGEKLLPETMGGGCAFLDYNGDGAQDILLVNSQRWPWDPTPSGSPEATHALYANDGQGNFRDVTHEAGLTVSMYGMGVAVGDYDNDGDPDLFFSALGRNRLFRNDGGTYVEVTDSAGLAGGDQEWSTSTGWFDYDNDGDLDLWVCNYIVWSREFDLSQPFTLTGSDRAYGRPQDFEGTYSQLFRNDGDGAFTDVSEEAGIQIRNPTTGVPMAKSLGLMFSDFDSDGYLDVVVANDTVQNFLFRNRGDGTFEEIGALAGVAFDISGNARGAMGIDAALFREGEDCVGIAIGNFANEMTALYVSIPGTTQFSDDAIANGLGPNTRLQLTFAVFFVDADLDGRLDLFAANGHLEEDIAKVQASQTYEQSPQLFWNAGAAHATEFVPLTAEHLEKDFVRPMVGRGASYADIDGDGDLDILIAATGQKPRLLRNDQQTGGHWLRLRLEGNGTTSNRDAVGAIVTVEAAGKTQTRTVTRTRGYLSQCERPVTFGLGDAEVVERVEIRWPDGTTQTLTDLAVDQLHEVVQADVESS</sequence>
<feature type="domain" description="ASPIC/UnbV" evidence="3">
    <location>
        <begin position="554"/>
        <end position="620"/>
    </location>
</feature>
<keyword evidence="5" id="KW-1185">Reference proteome</keyword>
<dbReference type="KEGG" id="mri:Mal4_37270"/>
<protein>
    <submittedName>
        <fullName evidence="4">ASPIC and UnbV</fullName>
    </submittedName>
</protein>
<dbReference type="EMBL" id="CP036275">
    <property type="protein sequence ID" value="QDU39383.1"/>
    <property type="molecule type" value="Genomic_DNA"/>
</dbReference>
<keyword evidence="2" id="KW-0812">Transmembrane</keyword>
<dbReference type="PANTHER" id="PTHR16026">
    <property type="entry name" value="CARTILAGE ACIDIC PROTEIN 1"/>
    <property type="match status" value="1"/>
</dbReference>
<gene>
    <name evidence="4" type="ORF">Mal4_37270</name>
</gene>
<dbReference type="InterPro" id="IPR013517">
    <property type="entry name" value="FG-GAP"/>
</dbReference>
<dbReference type="Proteomes" id="UP000320496">
    <property type="component" value="Chromosome"/>
</dbReference>
<evidence type="ECO:0000313" key="4">
    <source>
        <dbReference type="EMBL" id="QDU39383.1"/>
    </source>
</evidence>
<name>A0A517ZA72_9PLAN</name>
<dbReference type="PANTHER" id="PTHR16026:SF0">
    <property type="entry name" value="CARTILAGE ACIDIC PROTEIN 1"/>
    <property type="match status" value="1"/>
</dbReference>
<dbReference type="Pfam" id="PF13517">
    <property type="entry name" value="FG-GAP_3"/>
    <property type="match status" value="2"/>
</dbReference>